<dbReference type="FunFam" id="3.30.70.580:FF:000001">
    <property type="entry name" value="tRNA pseudouridine synthase A"/>
    <property type="match status" value="1"/>
</dbReference>
<evidence type="ECO:0000313" key="10">
    <source>
        <dbReference type="Proteomes" id="UP000190188"/>
    </source>
</evidence>
<comment type="catalytic activity">
    <reaction evidence="4 7">
        <text>uridine(38/39/40) in tRNA = pseudouridine(38/39/40) in tRNA</text>
        <dbReference type="Rhea" id="RHEA:22376"/>
        <dbReference type="Rhea" id="RHEA-COMP:10085"/>
        <dbReference type="Rhea" id="RHEA-COMP:10087"/>
        <dbReference type="ChEBI" id="CHEBI:65314"/>
        <dbReference type="ChEBI" id="CHEBI:65315"/>
        <dbReference type="EC" id="5.4.99.12"/>
    </reaction>
</comment>
<dbReference type="GO" id="GO:0031119">
    <property type="term" value="P:tRNA pseudouridine synthesis"/>
    <property type="evidence" value="ECO:0007669"/>
    <property type="project" value="UniProtKB-UniRule"/>
</dbReference>
<dbReference type="PIRSF" id="PIRSF001430">
    <property type="entry name" value="tRNA_psdUrid_synth"/>
    <property type="match status" value="1"/>
</dbReference>
<keyword evidence="3 4" id="KW-0413">Isomerase</keyword>
<dbReference type="SUPFAM" id="SSF55120">
    <property type="entry name" value="Pseudouridine synthase"/>
    <property type="match status" value="1"/>
</dbReference>
<dbReference type="InterPro" id="IPR020097">
    <property type="entry name" value="PsdUridine_synth_TruA_a/b_dom"/>
</dbReference>
<evidence type="ECO:0000259" key="8">
    <source>
        <dbReference type="Pfam" id="PF01416"/>
    </source>
</evidence>
<comment type="similarity">
    <text evidence="1 4 7">Belongs to the tRNA pseudouridine synthase TruA family.</text>
</comment>
<evidence type="ECO:0000256" key="7">
    <source>
        <dbReference type="RuleBase" id="RU003792"/>
    </source>
</evidence>
<evidence type="ECO:0000256" key="4">
    <source>
        <dbReference type="HAMAP-Rule" id="MF_00171"/>
    </source>
</evidence>
<evidence type="ECO:0000256" key="3">
    <source>
        <dbReference type="ARBA" id="ARBA00023235"/>
    </source>
</evidence>
<comment type="caution">
    <text evidence="9">The sequence shown here is derived from an EMBL/GenBank/DDBJ whole genome shotgun (WGS) entry which is preliminary data.</text>
</comment>
<dbReference type="Proteomes" id="UP000190188">
    <property type="component" value="Unassembled WGS sequence"/>
</dbReference>
<dbReference type="InterPro" id="IPR020103">
    <property type="entry name" value="PsdUridine_synth_cat_dom_sf"/>
</dbReference>
<dbReference type="Gene3D" id="3.30.70.580">
    <property type="entry name" value="Pseudouridine synthase I, catalytic domain, N-terminal subdomain"/>
    <property type="match status" value="1"/>
</dbReference>
<comment type="caution">
    <text evidence="4">Lacks conserved residue(s) required for the propagation of feature annotation.</text>
</comment>
<gene>
    <name evidence="4" type="primary">truA</name>
    <name evidence="9" type="ORF">BVG16_30235</name>
</gene>
<organism evidence="9 10">
    <name type="scientific">Paenibacillus selenitireducens</name>
    <dbReference type="NCBI Taxonomy" id="1324314"/>
    <lineage>
        <taxon>Bacteria</taxon>
        <taxon>Bacillati</taxon>
        <taxon>Bacillota</taxon>
        <taxon>Bacilli</taxon>
        <taxon>Bacillales</taxon>
        <taxon>Paenibacillaceae</taxon>
        <taxon>Paenibacillus</taxon>
    </lineage>
</organism>
<comment type="subunit">
    <text evidence="4">Homodimer.</text>
</comment>
<evidence type="ECO:0000256" key="5">
    <source>
        <dbReference type="PIRSR" id="PIRSR001430-1"/>
    </source>
</evidence>
<dbReference type="InterPro" id="IPR020094">
    <property type="entry name" value="TruA/RsuA/RluB/E/F_N"/>
</dbReference>
<sequence length="263" mass="29601">MRNLFMVVSYDGTRYHGFQTQPGENTIQDYIEASIHALTGETVKIIASGRTDAGVHARAQVFNFETQSSIPIERWCLALNTRLPNDIVIRSAQEVPLSFHSRHSAHWKTYRYTINANAFPDVFNRAYEFHHPTKLDIEEMRTALSHMVGTFDYTSFASRKSTKASHVRTIYKAWMEHDVSSAIPGTRDQGIIHTYVTGNGFLQHMVRIMMGTLVRVGQGKFKSEDIPGIIAAEDRSAAGPTAVAHGLTLWEVGYDLNELSIEK</sequence>
<dbReference type="Gene3D" id="3.30.70.660">
    <property type="entry name" value="Pseudouridine synthase I, catalytic domain, C-terminal subdomain"/>
    <property type="match status" value="1"/>
</dbReference>
<reference evidence="9 10" key="1">
    <citation type="submission" date="2017-01" db="EMBL/GenBank/DDBJ databases">
        <title>Genome analysis of Paenibacillus selenitrireducens ES3-24.</title>
        <authorList>
            <person name="Xu D."/>
            <person name="Yao R."/>
            <person name="Zheng S."/>
        </authorList>
    </citation>
    <scope>NUCLEOTIDE SEQUENCE [LARGE SCALE GENOMIC DNA]</scope>
    <source>
        <strain evidence="9 10">ES3-24</strain>
    </source>
</reference>
<evidence type="ECO:0000313" key="9">
    <source>
        <dbReference type="EMBL" id="OPA73150.1"/>
    </source>
</evidence>
<dbReference type="OrthoDB" id="9811823at2"/>
<evidence type="ECO:0000256" key="1">
    <source>
        <dbReference type="ARBA" id="ARBA00009375"/>
    </source>
</evidence>
<protein>
    <recommendedName>
        <fullName evidence="4">tRNA pseudouridine synthase A</fullName>
        <ecNumber evidence="4">5.4.99.12</ecNumber>
    </recommendedName>
    <alternativeName>
        <fullName evidence="4">tRNA pseudouridine(38-40) synthase</fullName>
    </alternativeName>
    <alternativeName>
        <fullName evidence="4">tRNA pseudouridylate synthase I</fullName>
    </alternativeName>
    <alternativeName>
        <fullName evidence="4">tRNA-uridine isomerase I</fullName>
    </alternativeName>
</protein>
<dbReference type="PANTHER" id="PTHR11142">
    <property type="entry name" value="PSEUDOURIDYLATE SYNTHASE"/>
    <property type="match status" value="1"/>
</dbReference>
<dbReference type="PANTHER" id="PTHR11142:SF0">
    <property type="entry name" value="TRNA PSEUDOURIDINE SYNTHASE-LIKE 1"/>
    <property type="match status" value="1"/>
</dbReference>
<dbReference type="AlphaFoldDB" id="A0A1T2WZU7"/>
<feature type="domain" description="Pseudouridine synthase I TruA alpha/beta" evidence="8">
    <location>
        <begin position="143"/>
        <end position="255"/>
    </location>
</feature>
<dbReference type="GO" id="GO:0003723">
    <property type="term" value="F:RNA binding"/>
    <property type="evidence" value="ECO:0007669"/>
    <property type="project" value="InterPro"/>
</dbReference>
<dbReference type="RefSeq" id="WP_078502982.1">
    <property type="nucleotide sequence ID" value="NZ_MSZX01000022.1"/>
</dbReference>
<keyword evidence="2 4" id="KW-0819">tRNA processing</keyword>
<dbReference type="GO" id="GO:0160147">
    <property type="term" value="F:tRNA pseudouridine(38-40) synthase activity"/>
    <property type="evidence" value="ECO:0007669"/>
    <property type="project" value="UniProtKB-EC"/>
</dbReference>
<dbReference type="EMBL" id="MSZX01000022">
    <property type="protein sequence ID" value="OPA73150.1"/>
    <property type="molecule type" value="Genomic_DNA"/>
</dbReference>
<feature type="binding site" evidence="4 6">
    <location>
        <position position="110"/>
    </location>
    <ligand>
        <name>substrate</name>
    </ligand>
</feature>
<evidence type="ECO:0000256" key="2">
    <source>
        <dbReference type="ARBA" id="ARBA00022694"/>
    </source>
</evidence>
<dbReference type="InterPro" id="IPR001406">
    <property type="entry name" value="PsdUridine_synth_TruA"/>
</dbReference>
<feature type="active site" description="Nucleophile" evidence="4 5">
    <location>
        <position position="52"/>
    </location>
</feature>
<proteinExistence type="inferred from homology"/>
<dbReference type="CDD" id="cd02570">
    <property type="entry name" value="PseudoU_synth_EcTruA"/>
    <property type="match status" value="1"/>
</dbReference>
<evidence type="ECO:0000256" key="6">
    <source>
        <dbReference type="PIRSR" id="PIRSR001430-2"/>
    </source>
</evidence>
<dbReference type="HAMAP" id="MF_00171">
    <property type="entry name" value="TruA"/>
    <property type="match status" value="1"/>
</dbReference>
<name>A0A1T2WZU7_9BACL</name>
<dbReference type="InterPro" id="IPR020095">
    <property type="entry name" value="PsdUridine_synth_TruA_C"/>
</dbReference>
<dbReference type="NCBIfam" id="TIGR00071">
    <property type="entry name" value="hisT_truA"/>
    <property type="match status" value="1"/>
</dbReference>
<dbReference type="STRING" id="1324314.BVG16_30235"/>
<dbReference type="EC" id="5.4.99.12" evidence="4"/>
<keyword evidence="10" id="KW-1185">Reference proteome</keyword>
<feature type="domain" description="Pseudouridine synthase I TruA alpha/beta" evidence="8">
    <location>
        <begin position="7"/>
        <end position="102"/>
    </location>
</feature>
<dbReference type="Pfam" id="PF01416">
    <property type="entry name" value="PseudoU_synth_1"/>
    <property type="match status" value="2"/>
</dbReference>
<accession>A0A1T2WZU7</accession>
<comment type="function">
    <text evidence="4">Formation of pseudouridine at positions 38, 39 and 40 in the anticodon stem and loop of transfer RNAs.</text>
</comment>